<accession>M2NS71</accession>
<dbReference type="RefSeq" id="WP_005161324.1">
    <property type="nucleotide sequence ID" value="NZ_ANMG01000050.1"/>
</dbReference>
<dbReference type="Proteomes" id="UP000014137">
    <property type="component" value="Unassembled WGS sequence"/>
</dbReference>
<dbReference type="PATRIC" id="fig|1238180.3.peg.5123"/>
<dbReference type="GO" id="GO:0008934">
    <property type="term" value="F:inositol monophosphate 1-phosphatase activity"/>
    <property type="evidence" value="ECO:0007669"/>
    <property type="project" value="TreeGrafter"/>
</dbReference>
<feature type="binding site" evidence="1">
    <location>
        <position position="74"/>
    </location>
    <ligand>
        <name>Mg(2+)</name>
        <dbReference type="ChEBI" id="CHEBI:18420"/>
        <label>1</label>
        <note>catalytic</note>
    </ligand>
</feature>
<dbReference type="CDD" id="cd01637">
    <property type="entry name" value="IMPase_like"/>
    <property type="match status" value="1"/>
</dbReference>
<protein>
    <submittedName>
        <fullName evidence="2">Inositol-1-monophosphatase</fullName>
    </submittedName>
</protein>
<reference evidence="2 3" key="1">
    <citation type="submission" date="2012-10" db="EMBL/GenBank/DDBJ databases">
        <title>Genome assembly of Amycolatopsis azurea DSM 43854.</title>
        <authorList>
            <person name="Khatri I."/>
            <person name="Kaur I."/>
            <person name="Subramanian S."/>
            <person name="Mayilraj S."/>
        </authorList>
    </citation>
    <scope>NUCLEOTIDE SEQUENCE [LARGE SCALE GENOMIC DNA]</scope>
    <source>
        <strain evidence="2 3">DSM 43854</strain>
    </source>
</reference>
<dbReference type="SUPFAM" id="SSF56655">
    <property type="entry name" value="Carbohydrate phosphatase"/>
    <property type="match status" value="1"/>
</dbReference>
<dbReference type="EMBL" id="ANMG01000050">
    <property type="protein sequence ID" value="EMD25199.1"/>
    <property type="molecule type" value="Genomic_DNA"/>
</dbReference>
<feature type="binding site" evidence="1">
    <location>
        <position position="92"/>
    </location>
    <ligand>
        <name>Mg(2+)</name>
        <dbReference type="ChEBI" id="CHEBI:18420"/>
        <label>1</label>
        <note>catalytic</note>
    </ligand>
</feature>
<dbReference type="Gene3D" id="3.30.540.10">
    <property type="entry name" value="Fructose-1,6-Bisphosphatase, subunit A, domain 1"/>
    <property type="match status" value="1"/>
</dbReference>
<dbReference type="PANTHER" id="PTHR20854">
    <property type="entry name" value="INOSITOL MONOPHOSPHATASE"/>
    <property type="match status" value="1"/>
</dbReference>
<proteinExistence type="predicted"/>
<comment type="caution">
    <text evidence="2">The sequence shown here is derived from an EMBL/GenBank/DDBJ whole genome shotgun (WGS) entry which is preliminary data.</text>
</comment>
<gene>
    <name evidence="2" type="ORF">C791_5208</name>
</gene>
<evidence type="ECO:0000313" key="3">
    <source>
        <dbReference type="Proteomes" id="UP000014137"/>
    </source>
</evidence>
<organism evidence="2 3">
    <name type="scientific">Amycolatopsis azurea DSM 43854</name>
    <dbReference type="NCBI Taxonomy" id="1238180"/>
    <lineage>
        <taxon>Bacteria</taxon>
        <taxon>Bacillati</taxon>
        <taxon>Actinomycetota</taxon>
        <taxon>Actinomycetes</taxon>
        <taxon>Pseudonocardiales</taxon>
        <taxon>Pseudonocardiaceae</taxon>
        <taxon>Amycolatopsis</taxon>
    </lineage>
</organism>
<dbReference type="InterPro" id="IPR000760">
    <property type="entry name" value="Inositol_monophosphatase-like"/>
</dbReference>
<dbReference type="Gene3D" id="3.40.190.80">
    <property type="match status" value="1"/>
</dbReference>
<dbReference type="Pfam" id="PF00459">
    <property type="entry name" value="Inositol_P"/>
    <property type="match status" value="1"/>
</dbReference>
<sequence length="272" mass="29024">MVDVVTPVRPGSDMEVAIRAVDAACEVIRSSYGGAVKRFEKGDRDFATGVDLAAERVIRRVLREACPSDVILGEEYGAGTGDGSRTWLVDPLCGTVNYAARTPLVAVNLALRTESGVTVAVSADPLSGEVFWTGGRGAFLRRDGREEPLVPVAGDRLVDVNLDPPFPNAASFRTARMLLDDAFTEDFRPRVVSTTLALAWVAAGRRAAYITDGHLRDSVHFTSGIALCQAAGCVVTNLAGQPVHSGVQGLVAASDPESHRELIDLVSRHREN</sequence>
<keyword evidence="1" id="KW-0479">Metal-binding</keyword>
<dbReference type="PRINTS" id="PR00377">
    <property type="entry name" value="IMPHPHTASES"/>
</dbReference>
<feature type="binding site" evidence="1">
    <location>
        <position position="90"/>
    </location>
    <ligand>
        <name>Mg(2+)</name>
        <dbReference type="ChEBI" id="CHEBI:18420"/>
        <label>2</label>
    </ligand>
</feature>
<keyword evidence="1" id="KW-0460">Magnesium</keyword>
<dbReference type="AlphaFoldDB" id="M2NS71"/>
<dbReference type="GO" id="GO:0007165">
    <property type="term" value="P:signal transduction"/>
    <property type="evidence" value="ECO:0007669"/>
    <property type="project" value="TreeGrafter"/>
</dbReference>
<evidence type="ECO:0000256" key="1">
    <source>
        <dbReference type="PIRSR" id="PIRSR600760-2"/>
    </source>
</evidence>
<evidence type="ECO:0000313" key="2">
    <source>
        <dbReference type="EMBL" id="EMD25199.1"/>
    </source>
</evidence>
<name>M2NS71_9PSEU</name>
<comment type="cofactor">
    <cofactor evidence="1">
        <name>Mg(2+)</name>
        <dbReference type="ChEBI" id="CHEBI:18420"/>
    </cofactor>
</comment>
<dbReference type="GO" id="GO:0046872">
    <property type="term" value="F:metal ion binding"/>
    <property type="evidence" value="ECO:0007669"/>
    <property type="project" value="UniProtKB-KW"/>
</dbReference>
<dbReference type="GO" id="GO:0006020">
    <property type="term" value="P:inositol metabolic process"/>
    <property type="evidence" value="ECO:0007669"/>
    <property type="project" value="TreeGrafter"/>
</dbReference>
<dbReference type="PANTHER" id="PTHR20854:SF4">
    <property type="entry name" value="INOSITOL-1-MONOPHOSPHATASE-RELATED"/>
    <property type="match status" value="1"/>
</dbReference>